<name>A0ABQ4Q3J2_9BURK</name>
<protein>
    <recommendedName>
        <fullName evidence="4">Cytochrome c oxidase cbb3-type subunit 4</fullName>
    </recommendedName>
</protein>
<accession>A0ABQ4Q3J2</accession>
<evidence type="ECO:0000313" key="3">
    <source>
        <dbReference type="Proteomes" id="UP000887222"/>
    </source>
</evidence>
<comment type="caution">
    <text evidence="2">The sequence shown here is derived from an EMBL/GenBank/DDBJ whole genome shotgun (WGS) entry which is preliminary data.</text>
</comment>
<keyword evidence="1" id="KW-1133">Transmembrane helix</keyword>
<organism evidence="2 3">
    <name type="scientific">Noviherbaspirillum aridicola</name>
    <dbReference type="NCBI Taxonomy" id="2849687"/>
    <lineage>
        <taxon>Bacteria</taxon>
        <taxon>Pseudomonadati</taxon>
        <taxon>Pseudomonadota</taxon>
        <taxon>Betaproteobacteria</taxon>
        <taxon>Burkholderiales</taxon>
        <taxon>Oxalobacteraceae</taxon>
        <taxon>Noviherbaspirillum</taxon>
    </lineage>
</organism>
<dbReference type="InterPro" id="IPR008621">
    <property type="entry name" value="Cbb3-typ_cyt_oxidase_comp"/>
</dbReference>
<dbReference type="Pfam" id="PF05545">
    <property type="entry name" value="FixQ"/>
    <property type="match status" value="1"/>
</dbReference>
<evidence type="ECO:0008006" key="4">
    <source>
        <dbReference type="Google" id="ProtNLM"/>
    </source>
</evidence>
<keyword evidence="1" id="KW-0812">Transmembrane</keyword>
<dbReference type="RefSeq" id="WP_220807828.1">
    <property type="nucleotide sequence ID" value="NZ_BPMK01000006.1"/>
</dbReference>
<reference evidence="2 3" key="1">
    <citation type="journal article" date="2022" name="Int. J. Syst. Evol. Microbiol.">
        <title>Noviherbaspirillum aridicola sp. nov., isolated from an arid soil in Pakistan.</title>
        <authorList>
            <person name="Khan I.U."/>
            <person name="Saqib M."/>
            <person name="Amin A."/>
            <person name="Hussain F."/>
            <person name="Li L."/>
            <person name="Liu Y.H."/>
            <person name="Fang B.Z."/>
            <person name="Ahmed I."/>
            <person name="Li W.J."/>
        </authorList>
    </citation>
    <scope>NUCLEOTIDE SEQUENCE [LARGE SCALE GENOMIC DNA]</scope>
    <source>
        <strain evidence="2 3">NCCP-691</strain>
    </source>
</reference>
<evidence type="ECO:0000256" key="1">
    <source>
        <dbReference type="SAM" id="Phobius"/>
    </source>
</evidence>
<keyword evidence="3" id="KW-1185">Reference proteome</keyword>
<dbReference type="Proteomes" id="UP000887222">
    <property type="component" value="Unassembled WGS sequence"/>
</dbReference>
<feature type="transmembrane region" description="Helical" evidence="1">
    <location>
        <begin position="12"/>
        <end position="30"/>
    </location>
</feature>
<proteinExistence type="predicted"/>
<dbReference type="EMBL" id="BPMK01000006">
    <property type="protein sequence ID" value="GIZ51673.1"/>
    <property type="molecule type" value="Genomic_DNA"/>
</dbReference>
<sequence>MNFEQLIFDARNLVTVLSFLSFIGIVLWAYSARRGADFEAAANLPFADEMNMQEADKNHG</sequence>
<evidence type="ECO:0000313" key="2">
    <source>
        <dbReference type="EMBL" id="GIZ51673.1"/>
    </source>
</evidence>
<keyword evidence="1" id="KW-0472">Membrane</keyword>
<gene>
    <name evidence="2" type="ORF">NCCP691_16870</name>
</gene>